<comment type="caution">
    <text evidence="8">The sequence shown here is derived from an EMBL/GenBank/DDBJ whole genome shotgun (WGS) entry which is preliminary data.</text>
</comment>
<dbReference type="EMBL" id="MHRX01000051">
    <property type="protein sequence ID" value="OHA32221.1"/>
    <property type="molecule type" value="Genomic_DNA"/>
</dbReference>
<organism evidence="8 9">
    <name type="scientific">Candidatus Taylorbacteria bacterium RIFCSPLOWO2_01_FULL_45_15b</name>
    <dbReference type="NCBI Taxonomy" id="1802319"/>
    <lineage>
        <taxon>Bacteria</taxon>
        <taxon>Candidatus Tayloriibacteriota</taxon>
    </lineage>
</organism>
<gene>
    <name evidence="8" type="ORF">A2928_01040</name>
</gene>
<keyword evidence="6" id="KW-0699">rRNA-binding</keyword>
<name>A0A1G2NAE8_9BACT</name>
<evidence type="ECO:0000256" key="1">
    <source>
        <dbReference type="ARBA" id="ARBA00022980"/>
    </source>
</evidence>
<dbReference type="STRING" id="1802319.A2928_01040"/>
<feature type="domain" description="Large ribosomal subunit protein uL6 alpha-beta" evidence="7">
    <location>
        <begin position="11"/>
        <end position="82"/>
    </location>
</feature>
<reference evidence="8 9" key="1">
    <citation type="journal article" date="2016" name="Nat. Commun.">
        <title>Thousands of microbial genomes shed light on interconnected biogeochemical processes in an aquifer system.</title>
        <authorList>
            <person name="Anantharaman K."/>
            <person name="Brown C.T."/>
            <person name="Hug L.A."/>
            <person name="Sharon I."/>
            <person name="Castelle C.J."/>
            <person name="Probst A.J."/>
            <person name="Thomas B.C."/>
            <person name="Singh A."/>
            <person name="Wilkins M.J."/>
            <person name="Karaoz U."/>
            <person name="Brodie E.L."/>
            <person name="Williams K.H."/>
            <person name="Hubbard S.S."/>
            <person name="Banfield J.F."/>
        </authorList>
    </citation>
    <scope>NUCLEOTIDE SEQUENCE [LARGE SCALE GENOMIC DNA]</scope>
</reference>
<dbReference type="Gene3D" id="3.90.930.12">
    <property type="entry name" value="Ribosomal protein L6, alpha-beta domain"/>
    <property type="match status" value="2"/>
</dbReference>
<evidence type="ECO:0000313" key="8">
    <source>
        <dbReference type="EMBL" id="OHA32221.1"/>
    </source>
</evidence>
<dbReference type="InterPro" id="IPR000702">
    <property type="entry name" value="Ribosomal_uL6-like"/>
</dbReference>
<dbReference type="GO" id="GO:0002181">
    <property type="term" value="P:cytoplasmic translation"/>
    <property type="evidence" value="ECO:0007669"/>
    <property type="project" value="TreeGrafter"/>
</dbReference>
<dbReference type="Proteomes" id="UP000176221">
    <property type="component" value="Unassembled WGS sequence"/>
</dbReference>
<dbReference type="NCBIfam" id="TIGR03654">
    <property type="entry name" value="L6_bact"/>
    <property type="match status" value="1"/>
</dbReference>
<evidence type="ECO:0000313" key="9">
    <source>
        <dbReference type="Proteomes" id="UP000176221"/>
    </source>
</evidence>
<dbReference type="GO" id="GO:0022625">
    <property type="term" value="C:cytosolic large ribosomal subunit"/>
    <property type="evidence" value="ECO:0007669"/>
    <property type="project" value="UniProtKB-UniRule"/>
</dbReference>
<dbReference type="SUPFAM" id="SSF56053">
    <property type="entry name" value="Ribosomal protein L6"/>
    <property type="match status" value="2"/>
</dbReference>
<evidence type="ECO:0000256" key="4">
    <source>
        <dbReference type="NCBIfam" id="TIGR03654"/>
    </source>
</evidence>
<sequence length="177" mass="19539">MSRIGKKGIKIPAGAEVKIQGNDFFTKGKKGETRRTFPSSVAVRMADGHIHVDPLDKSIATNALWGAITRHIENMLIGVSDGYVKKMILEGVGYRAEVKGNNLNLALGFSHPVVVPIPQGISVVVEKGVMTINAHDKEEIGRFAAYIRELKKPEPYKGKGFRYEKEVIKRKQGKKTV</sequence>
<dbReference type="GO" id="GO:0019843">
    <property type="term" value="F:rRNA binding"/>
    <property type="evidence" value="ECO:0007669"/>
    <property type="project" value="UniProtKB-UniRule"/>
</dbReference>
<dbReference type="AlphaFoldDB" id="A0A1G2NAE8"/>
<keyword evidence="1 5" id="KW-0689">Ribosomal protein</keyword>
<evidence type="ECO:0000256" key="3">
    <source>
        <dbReference type="ARBA" id="ARBA00035454"/>
    </source>
</evidence>
<dbReference type="InterPro" id="IPR020040">
    <property type="entry name" value="Ribosomal_uL6_a/b-dom"/>
</dbReference>
<evidence type="ECO:0000259" key="7">
    <source>
        <dbReference type="Pfam" id="PF00347"/>
    </source>
</evidence>
<dbReference type="PANTHER" id="PTHR11655">
    <property type="entry name" value="60S/50S RIBOSOMAL PROTEIN L6/L9"/>
    <property type="match status" value="1"/>
</dbReference>
<evidence type="ECO:0000256" key="6">
    <source>
        <dbReference type="RuleBase" id="RU003870"/>
    </source>
</evidence>
<dbReference type="PIRSF" id="PIRSF002162">
    <property type="entry name" value="Ribosomal_L6"/>
    <property type="match status" value="1"/>
</dbReference>
<dbReference type="InterPro" id="IPR036789">
    <property type="entry name" value="Ribosomal_uL6-like_a/b-dom_sf"/>
</dbReference>
<comment type="similarity">
    <text evidence="5">Belongs to the universal ribosomal protein uL6 family.</text>
</comment>
<accession>A0A1G2NAE8</accession>
<protein>
    <recommendedName>
        <fullName evidence="3 4">50S ribosomal protein L6</fullName>
    </recommendedName>
</protein>
<dbReference type="GO" id="GO:0003735">
    <property type="term" value="F:structural constituent of ribosome"/>
    <property type="evidence" value="ECO:0007669"/>
    <property type="project" value="UniProtKB-UniRule"/>
</dbReference>
<dbReference type="Pfam" id="PF00347">
    <property type="entry name" value="Ribosomal_L6"/>
    <property type="match status" value="2"/>
</dbReference>
<keyword evidence="6" id="KW-0694">RNA-binding</keyword>
<evidence type="ECO:0000256" key="5">
    <source>
        <dbReference type="RuleBase" id="RU003869"/>
    </source>
</evidence>
<dbReference type="PRINTS" id="PR00059">
    <property type="entry name" value="RIBOSOMALL6"/>
</dbReference>
<dbReference type="InterPro" id="IPR019906">
    <property type="entry name" value="Ribosomal_uL6_bac-type"/>
</dbReference>
<evidence type="ECO:0000256" key="2">
    <source>
        <dbReference type="ARBA" id="ARBA00023274"/>
    </source>
</evidence>
<dbReference type="PANTHER" id="PTHR11655:SF14">
    <property type="entry name" value="LARGE RIBOSOMAL SUBUNIT PROTEIN UL6M"/>
    <property type="match status" value="1"/>
</dbReference>
<comment type="function">
    <text evidence="6">This protein binds to the 23S rRNA, and is important in its secondary structure. It is located near the subunit interface in the base of the L7/L12 stalk, and near the tRNA binding site of the peptidyltransferase center.</text>
</comment>
<proteinExistence type="inferred from homology"/>
<feature type="domain" description="Large ribosomal subunit protein uL6 alpha-beta" evidence="7">
    <location>
        <begin position="91"/>
        <end position="163"/>
    </location>
</feature>
<keyword evidence="2 5" id="KW-0687">Ribonucleoprotein</keyword>